<dbReference type="GO" id="GO:0043531">
    <property type="term" value="F:ADP binding"/>
    <property type="evidence" value="ECO:0007669"/>
    <property type="project" value="TreeGrafter"/>
</dbReference>
<name>A0A8J3DYU3_9HYPH</name>
<feature type="binding site" evidence="14">
    <location>
        <position position="119"/>
    </location>
    <ligand>
        <name>(2R)-3-phosphoglycerate</name>
        <dbReference type="ChEBI" id="CHEBI:58272"/>
    </ligand>
</feature>
<evidence type="ECO:0000256" key="1">
    <source>
        <dbReference type="ARBA" id="ARBA00000642"/>
    </source>
</evidence>
<dbReference type="InterPro" id="IPR036043">
    <property type="entry name" value="Phosphoglycerate_kinase_sf"/>
</dbReference>
<dbReference type="EC" id="2.7.2.3" evidence="5 13"/>
<dbReference type="PANTHER" id="PTHR11406:SF23">
    <property type="entry name" value="PHOSPHOGLYCERATE KINASE 1, CHLOROPLASTIC-RELATED"/>
    <property type="match status" value="1"/>
</dbReference>
<evidence type="ECO:0000256" key="7">
    <source>
        <dbReference type="ARBA" id="ARBA00022490"/>
    </source>
</evidence>
<comment type="subunit">
    <text evidence="4 13">Monomer.</text>
</comment>
<feature type="binding site" evidence="13">
    <location>
        <position position="119"/>
    </location>
    <ligand>
        <name>substrate</name>
    </ligand>
</feature>
<comment type="similarity">
    <text evidence="3 13 16">Belongs to the phosphoglycerate kinase family.</text>
</comment>
<evidence type="ECO:0000256" key="14">
    <source>
        <dbReference type="PIRSR" id="PIRSR000724-1"/>
    </source>
</evidence>
<feature type="binding site" evidence="14">
    <location>
        <position position="37"/>
    </location>
    <ligand>
        <name>(2R)-3-phosphoglycerate</name>
        <dbReference type="ChEBI" id="CHEBI:58272"/>
    </ligand>
</feature>
<dbReference type="EMBL" id="BMZQ01000002">
    <property type="protein sequence ID" value="GHD20056.1"/>
    <property type="molecule type" value="Genomic_DNA"/>
</dbReference>
<evidence type="ECO:0000256" key="15">
    <source>
        <dbReference type="PIRSR" id="PIRSR000724-2"/>
    </source>
</evidence>
<evidence type="ECO:0000256" key="12">
    <source>
        <dbReference type="ARBA" id="ARBA00023152"/>
    </source>
</evidence>
<dbReference type="InterPro" id="IPR015824">
    <property type="entry name" value="Phosphoglycerate_kinase_N"/>
</dbReference>
<comment type="pathway">
    <text evidence="2 13">Carbohydrate degradation; glycolysis; pyruvate from D-glyceraldehyde 3-phosphate: step 2/5.</text>
</comment>
<dbReference type="GO" id="GO:0006096">
    <property type="term" value="P:glycolytic process"/>
    <property type="evidence" value="ECO:0007669"/>
    <property type="project" value="UniProtKB-UniRule"/>
</dbReference>
<proteinExistence type="inferred from homology"/>
<evidence type="ECO:0000256" key="6">
    <source>
        <dbReference type="ARBA" id="ARBA00016471"/>
    </source>
</evidence>
<comment type="caution">
    <text evidence="17">The sequence shown here is derived from an EMBL/GenBank/DDBJ whole genome shotgun (WGS) entry which is preliminary data.</text>
</comment>
<comment type="subcellular location">
    <subcellularLocation>
        <location evidence="13">Cytoplasm</location>
    </subcellularLocation>
</comment>
<feature type="binding site" evidence="14">
    <location>
        <position position="152"/>
    </location>
    <ligand>
        <name>(2R)-3-phosphoglycerate</name>
        <dbReference type="ChEBI" id="CHEBI:58272"/>
    </ligand>
</feature>
<comment type="caution">
    <text evidence="13">Lacks conserved residue(s) required for the propagation of feature annotation.</text>
</comment>
<gene>
    <name evidence="13 17" type="primary">pgk</name>
    <name evidence="17" type="ORF">GCM10016234_32500</name>
</gene>
<feature type="binding site" evidence="13 14">
    <location>
        <begin position="60"/>
        <end position="63"/>
    </location>
    <ligand>
        <name>substrate</name>
    </ligand>
</feature>
<feature type="binding site" evidence="13 15">
    <location>
        <begin position="354"/>
        <end position="357"/>
    </location>
    <ligand>
        <name>ATP</name>
        <dbReference type="ChEBI" id="CHEBI:30616"/>
    </ligand>
</feature>
<protein>
    <recommendedName>
        <fullName evidence="6 13">Phosphoglycerate kinase</fullName>
        <ecNumber evidence="5 13">2.7.2.3</ecNumber>
    </recommendedName>
</protein>
<feature type="binding site" evidence="13 15">
    <location>
        <position position="202"/>
    </location>
    <ligand>
        <name>ATP</name>
        <dbReference type="ChEBI" id="CHEBI:30616"/>
    </ligand>
</feature>
<sequence>MAAFRTLDDADVKNKRVLVRVDLNVPMQDGKVSDATRIERVKPTITELADKGARIILLAHFGRPKGAPDAKYSLKPITETAAGIFGRPVAFVEDCIGEVAEASANAIQGGDILLFENTRFHKGEEKNDPDFAKALAASGDIFVNDAFSAAHRAHASTEGLAHILPAYAGRTLQAELDALEKGLGSPEKPVVAIVGGAKVSTKIDLLQNLVTRVDALVIGGGMANTFLAAQGVDVGKSLCEHDLADTAKTILAAAEKAGCAIVLPTDAVVAREFKANAANEVVAIDAVPANAMILDVGPDTVKAVNQWIDKAKTLVWNGPLGAFEIAPFDKATVAAAQHAAERTKAADLVSIAGGGDTVSALNHAGVEDAFTYVSTAGGAFLEWMEGKDLPGVQVLKQA</sequence>
<keyword evidence="11 13" id="KW-0067">ATP-binding</keyword>
<dbReference type="RefSeq" id="WP_189505727.1">
    <property type="nucleotide sequence ID" value="NZ_BMZQ01000002.1"/>
</dbReference>
<dbReference type="GO" id="GO:0006094">
    <property type="term" value="P:gluconeogenesis"/>
    <property type="evidence" value="ECO:0007669"/>
    <property type="project" value="TreeGrafter"/>
</dbReference>
<keyword evidence="7 13" id="KW-0963">Cytoplasm</keyword>
<evidence type="ECO:0000256" key="5">
    <source>
        <dbReference type="ARBA" id="ARBA00013061"/>
    </source>
</evidence>
<feature type="binding site" evidence="13 15">
    <location>
        <position position="324"/>
    </location>
    <ligand>
        <name>ATP</name>
        <dbReference type="ChEBI" id="CHEBI:30616"/>
    </ligand>
</feature>
<keyword evidence="18" id="KW-1185">Reference proteome</keyword>
<keyword evidence="12 13" id="KW-0324">Glycolysis</keyword>
<evidence type="ECO:0000256" key="13">
    <source>
        <dbReference type="HAMAP-Rule" id="MF_00145"/>
    </source>
</evidence>
<dbReference type="PANTHER" id="PTHR11406">
    <property type="entry name" value="PHOSPHOGLYCERATE KINASE"/>
    <property type="match status" value="1"/>
</dbReference>
<evidence type="ECO:0000313" key="17">
    <source>
        <dbReference type="EMBL" id="GHD20056.1"/>
    </source>
</evidence>
<dbReference type="PIRSF" id="PIRSF000724">
    <property type="entry name" value="Pgk"/>
    <property type="match status" value="1"/>
</dbReference>
<dbReference type="PROSITE" id="PS00111">
    <property type="entry name" value="PGLYCERATE_KINASE"/>
    <property type="match status" value="1"/>
</dbReference>
<evidence type="ECO:0000256" key="16">
    <source>
        <dbReference type="RuleBase" id="RU000532"/>
    </source>
</evidence>
<dbReference type="InterPro" id="IPR001576">
    <property type="entry name" value="Phosphoglycerate_kinase"/>
</dbReference>
<dbReference type="GO" id="GO:0004618">
    <property type="term" value="F:phosphoglycerate kinase activity"/>
    <property type="evidence" value="ECO:0007669"/>
    <property type="project" value="UniProtKB-UniRule"/>
</dbReference>
<evidence type="ECO:0000256" key="3">
    <source>
        <dbReference type="ARBA" id="ARBA00008982"/>
    </source>
</evidence>
<feature type="binding site" evidence="13 14">
    <location>
        <begin position="22"/>
        <end position="24"/>
    </location>
    <ligand>
        <name>substrate</name>
    </ligand>
</feature>
<dbReference type="AlphaFoldDB" id="A0A8J3DYU3"/>
<dbReference type="GO" id="GO:0005524">
    <property type="term" value="F:ATP binding"/>
    <property type="evidence" value="ECO:0007669"/>
    <property type="project" value="UniProtKB-KW"/>
</dbReference>
<dbReference type="Gene3D" id="3.40.50.1260">
    <property type="entry name" value="Phosphoglycerate kinase, N-terminal domain"/>
    <property type="match status" value="2"/>
</dbReference>
<evidence type="ECO:0000256" key="11">
    <source>
        <dbReference type="ARBA" id="ARBA00022840"/>
    </source>
</evidence>
<dbReference type="SUPFAM" id="SSF53748">
    <property type="entry name" value="Phosphoglycerate kinase"/>
    <property type="match status" value="1"/>
</dbReference>
<evidence type="ECO:0000256" key="9">
    <source>
        <dbReference type="ARBA" id="ARBA00022741"/>
    </source>
</evidence>
<dbReference type="InterPro" id="IPR015911">
    <property type="entry name" value="Phosphoglycerate_kinase_CS"/>
</dbReference>
<dbReference type="FunFam" id="3.40.50.1260:FF:000031">
    <property type="entry name" value="Phosphoglycerate kinase 1"/>
    <property type="match status" value="1"/>
</dbReference>
<dbReference type="PRINTS" id="PR00477">
    <property type="entry name" value="PHGLYCKINASE"/>
</dbReference>
<dbReference type="FunFam" id="3.40.50.1260:FF:000006">
    <property type="entry name" value="Phosphoglycerate kinase"/>
    <property type="match status" value="1"/>
</dbReference>
<evidence type="ECO:0000256" key="4">
    <source>
        <dbReference type="ARBA" id="ARBA00011245"/>
    </source>
</evidence>
<keyword evidence="10 13" id="KW-0418">Kinase</keyword>
<feature type="binding site" evidence="13">
    <location>
        <position position="37"/>
    </location>
    <ligand>
        <name>substrate</name>
    </ligand>
</feature>
<evidence type="ECO:0000313" key="18">
    <source>
        <dbReference type="Proteomes" id="UP000630142"/>
    </source>
</evidence>
<feature type="binding site" evidence="13">
    <location>
        <position position="152"/>
    </location>
    <ligand>
        <name>substrate</name>
    </ligand>
</feature>
<reference evidence="17" key="1">
    <citation type="journal article" date="2014" name="Int. J. Syst. Evol. Microbiol.">
        <title>Complete genome sequence of Corynebacterium casei LMG S-19264T (=DSM 44701T), isolated from a smear-ripened cheese.</title>
        <authorList>
            <consortium name="US DOE Joint Genome Institute (JGI-PGF)"/>
            <person name="Walter F."/>
            <person name="Albersmeier A."/>
            <person name="Kalinowski J."/>
            <person name="Ruckert C."/>
        </authorList>
    </citation>
    <scope>NUCLEOTIDE SEQUENCE</scope>
    <source>
        <strain evidence="17">KCTC 42249</strain>
    </source>
</reference>
<keyword evidence="9 13" id="KW-0547">Nucleotide-binding</keyword>
<dbReference type="Pfam" id="PF00162">
    <property type="entry name" value="PGK"/>
    <property type="match status" value="1"/>
</dbReference>
<organism evidence="17 18">
    <name type="scientific">Tianweitania populi</name>
    <dbReference type="NCBI Taxonomy" id="1607949"/>
    <lineage>
        <taxon>Bacteria</taxon>
        <taxon>Pseudomonadati</taxon>
        <taxon>Pseudomonadota</taxon>
        <taxon>Alphaproteobacteria</taxon>
        <taxon>Hyphomicrobiales</taxon>
        <taxon>Phyllobacteriaceae</taxon>
        <taxon>Tianweitania</taxon>
    </lineage>
</organism>
<evidence type="ECO:0000256" key="10">
    <source>
        <dbReference type="ARBA" id="ARBA00022777"/>
    </source>
</evidence>
<dbReference type="HAMAP" id="MF_00145">
    <property type="entry name" value="Phosphoglyc_kinase"/>
    <property type="match status" value="1"/>
</dbReference>
<accession>A0A8J3DYU3</accession>
<evidence type="ECO:0000256" key="2">
    <source>
        <dbReference type="ARBA" id="ARBA00004838"/>
    </source>
</evidence>
<evidence type="ECO:0000256" key="8">
    <source>
        <dbReference type="ARBA" id="ARBA00022679"/>
    </source>
</evidence>
<reference evidence="17" key="2">
    <citation type="submission" date="2020-09" db="EMBL/GenBank/DDBJ databases">
        <authorList>
            <person name="Sun Q."/>
            <person name="Kim S."/>
        </authorList>
    </citation>
    <scope>NUCLEOTIDE SEQUENCE</scope>
    <source>
        <strain evidence="17">KCTC 42249</strain>
    </source>
</reference>
<dbReference type="GO" id="GO:0005829">
    <property type="term" value="C:cytosol"/>
    <property type="evidence" value="ECO:0007669"/>
    <property type="project" value="TreeGrafter"/>
</dbReference>
<keyword evidence="8 13" id="KW-0808">Transferase</keyword>
<dbReference type="Proteomes" id="UP000630142">
    <property type="component" value="Unassembled WGS sequence"/>
</dbReference>
<comment type="catalytic activity">
    <reaction evidence="1 13 16">
        <text>(2R)-3-phosphoglycerate + ATP = (2R)-3-phospho-glyceroyl phosphate + ADP</text>
        <dbReference type="Rhea" id="RHEA:14801"/>
        <dbReference type="ChEBI" id="CHEBI:30616"/>
        <dbReference type="ChEBI" id="CHEBI:57604"/>
        <dbReference type="ChEBI" id="CHEBI:58272"/>
        <dbReference type="ChEBI" id="CHEBI:456216"/>
        <dbReference type="EC" id="2.7.2.3"/>
    </reaction>
</comment>
<dbReference type="UniPathway" id="UPA00109">
    <property type="reaction ID" value="UER00185"/>
</dbReference>